<dbReference type="Proteomes" id="UP000053300">
    <property type="component" value="Unassembled WGS sequence"/>
</dbReference>
<evidence type="ECO:0000313" key="2">
    <source>
        <dbReference type="EMBL" id="AQZ99909.1"/>
    </source>
</evidence>
<dbReference type="InterPro" id="IPR007138">
    <property type="entry name" value="ABM_dom"/>
</dbReference>
<dbReference type="PROSITE" id="PS51725">
    <property type="entry name" value="ABM"/>
    <property type="match status" value="1"/>
</dbReference>
<dbReference type="AlphaFoldDB" id="A0A0W7Z1T1"/>
<accession>A0A0W7Z1T1</accession>
<reference evidence="2 5" key="2">
    <citation type="submission" date="2017-03" db="EMBL/GenBank/DDBJ databases">
        <title>Rapid Whole Genome Sequencing of Comamonas kerstersii Causing Continuous ambulatory Peritoneal Dialysis-Associated Peritonitis.</title>
        <authorList>
            <person name="Zheng B."/>
        </authorList>
    </citation>
    <scope>NUCLEOTIDE SEQUENCE [LARGE SCALE GENOMIC DNA]</scope>
    <source>
        <strain evidence="2 5">8943</strain>
    </source>
</reference>
<dbReference type="EMBL" id="LPXH01000025">
    <property type="protein sequence ID" value="KUF41256.1"/>
    <property type="molecule type" value="Genomic_DNA"/>
</dbReference>
<evidence type="ECO:0000259" key="1">
    <source>
        <dbReference type="PROSITE" id="PS51725"/>
    </source>
</evidence>
<keyword evidence="2" id="KW-0503">Monooxygenase</keyword>
<dbReference type="Gene3D" id="3.30.70.100">
    <property type="match status" value="1"/>
</dbReference>
<name>A0A0W7Z1T1_9BURK</name>
<dbReference type="SUPFAM" id="SSF54909">
    <property type="entry name" value="Dimeric alpha+beta barrel"/>
    <property type="match status" value="1"/>
</dbReference>
<accession>A0A1V0BJ08</accession>
<evidence type="ECO:0000313" key="5">
    <source>
        <dbReference type="Proteomes" id="UP000242792"/>
    </source>
</evidence>
<protein>
    <submittedName>
        <fullName evidence="2">Antibiotic biosynthesis monooxygenase</fullName>
    </submittedName>
</protein>
<proteinExistence type="predicted"/>
<dbReference type="STRING" id="225992.B5M06_10365"/>
<feature type="domain" description="ABM" evidence="1">
    <location>
        <begin position="2"/>
        <end position="93"/>
    </location>
</feature>
<dbReference type="GeneID" id="83039725"/>
<dbReference type="GO" id="GO:0004497">
    <property type="term" value="F:monooxygenase activity"/>
    <property type="evidence" value="ECO:0007669"/>
    <property type="project" value="UniProtKB-KW"/>
</dbReference>
<evidence type="ECO:0000313" key="4">
    <source>
        <dbReference type="Proteomes" id="UP000053300"/>
    </source>
</evidence>
<reference evidence="3 4" key="1">
    <citation type="submission" date="2015-12" db="EMBL/GenBank/DDBJ databases">
        <title>Complete genome sequence of a multi-drug resistant strain Acidovorax sp. 12322-1.</title>
        <authorList>
            <person name="Ming D."/>
            <person name="Wang M."/>
            <person name="Hu S."/>
            <person name="Zhou Y."/>
            <person name="Jiang T."/>
        </authorList>
    </citation>
    <scope>NUCLEOTIDE SEQUENCE [LARGE SCALE GENOMIC DNA]</scope>
    <source>
        <strain evidence="3 4">12322-1</strain>
    </source>
</reference>
<accession>A0A1V3TK49</accession>
<dbReference type="EMBL" id="CP020121">
    <property type="protein sequence ID" value="AQZ99909.1"/>
    <property type="molecule type" value="Genomic_DNA"/>
</dbReference>
<evidence type="ECO:0000313" key="3">
    <source>
        <dbReference type="EMBL" id="KUF41256.1"/>
    </source>
</evidence>
<keyword evidence="4" id="KW-1185">Reference proteome</keyword>
<dbReference type="RefSeq" id="WP_054066547.1">
    <property type="nucleotide sequence ID" value="NZ_CATYED010000020.1"/>
</dbReference>
<gene>
    <name evidence="3" type="ORF">AS359_08940</name>
    <name evidence="2" type="ORF">B5M06_10365</name>
</gene>
<dbReference type="Pfam" id="PF03992">
    <property type="entry name" value="ABM"/>
    <property type="match status" value="1"/>
</dbReference>
<keyword evidence="2" id="KW-0560">Oxidoreductase</keyword>
<dbReference type="KEGG" id="cke:B5M06_10365"/>
<organism evidence="3 4">
    <name type="scientific">Comamonas kerstersii</name>
    <dbReference type="NCBI Taxonomy" id="225992"/>
    <lineage>
        <taxon>Bacteria</taxon>
        <taxon>Pseudomonadati</taxon>
        <taxon>Pseudomonadota</taxon>
        <taxon>Betaproteobacteria</taxon>
        <taxon>Burkholderiales</taxon>
        <taxon>Comamonadaceae</taxon>
        <taxon>Comamonas</taxon>
    </lineage>
</organism>
<dbReference type="InterPro" id="IPR011008">
    <property type="entry name" value="Dimeric_a/b-barrel"/>
</dbReference>
<dbReference type="OrthoDB" id="9798157at2"/>
<dbReference type="Proteomes" id="UP000242792">
    <property type="component" value="Chromosome"/>
</dbReference>
<sequence length="101" mass="11607">MIIEVTTLHIHPGQNQAFEAAITQAAQSFIAPFPGCLGYSIRRCIEERSQYVIEIRWKTLEDHMEGFRKSKVFTAWRAAISEHFAQAPGTFHYECLEQYSA</sequence>